<evidence type="ECO:0000256" key="1">
    <source>
        <dbReference type="SAM" id="MobiDB-lite"/>
    </source>
</evidence>
<dbReference type="AlphaFoldDB" id="A0A135S945"/>
<dbReference type="EMBL" id="JEMN01001582">
    <property type="protein sequence ID" value="KXH32426.1"/>
    <property type="molecule type" value="Genomic_DNA"/>
</dbReference>
<name>A0A135S945_9PEZI</name>
<evidence type="ECO:0000313" key="2">
    <source>
        <dbReference type="EMBL" id="KXH32426.1"/>
    </source>
</evidence>
<feature type="compositionally biased region" description="Basic and acidic residues" evidence="1">
    <location>
        <begin position="36"/>
        <end position="61"/>
    </location>
</feature>
<proteinExistence type="predicted"/>
<sequence>MGSNTQSLSPSPQPSCRDEIPTAGGIAPIGSNKDQSLVEKQEDAEKQYPHHPDSDGAKHQTECSTTFALSGSQVARRLTLDGLLPEIQLQILRNLSDLDDLHAAICASPTLHKCYLSARRGLPYHHLGKTFRSHRIFVDAFAAYKLGILRESTSEDKLKLLEDFMGTYLNLQSDPEIFKTICTVDDLAGITYYRLILGPLSPAYDCFCEALVTRGLERFHTIQKYEMLNPELIPQLQDEVSIVLRNLAFQGNTVEGASDNEDAIIERQLDRGGCNRLDHVFEESLRGGEVIDMDRHIAQMERRELLFEEETEEGPPFGWVVLWAGTYSNCPGIFALTPNPFTIQQSFGFVFMDKKKIYEQLERELQEASRWESFWPDPRDRWL</sequence>
<organism evidence="2 3">
    <name type="scientific">Colletotrichum nymphaeae SA-01</name>
    <dbReference type="NCBI Taxonomy" id="1460502"/>
    <lineage>
        <taxon>Eukaryota</taxon>
        <taxon>Fungi</taxon>
        <taxon>Dikarya</taxon>
        <taxon>Ascomycota</taxon>
        <taxon>Pezizomycotina</taxon>
        <taxon>Sordariomycetes</taxon>
        <taxon>Hypocreomycetidae</taxon>
        <taxon>Glomerellales</taxon>
        <taxon>Glomerellaceae</taxon>
        <taxon>Colletotrichum</taxon>
        <taxon>Colletotrichum acutatum species complex</taxon>
    </lineage>
</organism>
<keyword evidence="3" id="KW-1185">Reference proteome</keyword>
<protein>
    <recommendedName>
        <fullName evidence="4">F-box domain-containing protein</fullName>
    </recommendedName>
</protein>
<evidence type="ECO:0008006" key="4">
    <source>
        <dbReference type="Google" id="ProtNLM"/>
    </source>
</evidence>
<dbReference type="Proteomes" id="UP000070054">
    <property type="component" value="Unassembled WGS sequence"/>
</dbReference>
<feature type="compositionally biased region" description="Polar residues" evidence="1">
    <location>
        <begin position="1"/>
        <end position="10"/>
    </location>
</feature>
<evidence type="ECO:0000313" key="3">
    <source>
        <dbReference type="Proteomes" id="UP000070054"/>
    </source>
</evidence>
<accession>A0A135S945</accession>
<reference evidence="2 3" key="1">
    <citation type="submission" date="2014-02" db="EMBL/GenBank/DDBJ databases">
        <title>The genome sequence of Colletotrichum nymphaeae SA-01.</title>
        <authorList>
            <person name="Baroncelli R."/>
            <person name="Thon M.R."/>
        </authorList>
    </citation>
    <scope>NUCLEOTIDE SEQUENCE [LARGE SCALE GENOMIC DNA]</scope>
    <source>
        <strain evidence="2 3">SA-01</strain>
    </source>
</reference>
<gene>
    <name evidence="2" type="ORF">CNYM01_00974</name>
</gene>
<feature type="region of interest" description="Disordered" evidence="1">
    <location>
        <begin position="1"/>
        <end position="62"/>
    </location>
</feature>
<comment type="caution">
    <text evidence="2">The sequence shown here is derived from an EMBL/GenBank/DDBJ whole genome shotgun (WGS) entry which is preliminary data.</text>
</comment>
<dbReference type="OrthoDB" id="4357552at2759"/>